<reference evidence="1 2" key="1">
    <citation type="submission" date="2020-08" db="EMBL/GenBank/DDBJ databases">
        <title>Whole genome shotgun sequence of Actinocatenispora thailandica NBRC 105041.</title>
        <authorList>
            <person name="Komaki H."/>
            <person name="Tamura T."/>
        </authorList>
    </citation>
    <scope>NUCLEOTIDE SEQUENCE [LARGE SCALE GENOMIC DNA]</scope>
    <source>
        <strain evidence="1 2">NBRC 105041</strain>
    </source>
</reference>
<proteinExistence type="predicted"/>
<dbReference type="KEGG" id="atl:Athai_52960"/>
<evidence type="ECO:0000313" key="1">
    <source>
        <dbReference type="EMBL" id="BCJ37793.1"/>
    </source>
</evidence>
<sequence length="117" mass="12637">MYRYDPTKLSSYTATTLAWLGDPAAAGHARSVIARLTAEPDPGRWPRRVAAARLDLALALATSGEPEGAVLEACQAFESGRVVRSNRWRAREVIAAVADTGAPVAGLREAYRQMPSW</sequence>
<keyword evidence="2" id="KW-1185">Reference proteome</keyword>
<gene>
    <name evidence="1" type="ORF">Athai_52960</name>
</gene>
<dbReference type="EMBL" id="AP023355">
    <property type="protein sequence ID" value="BCJ37793.1"/>
    <property type="molecule type" value="Genomic_DNA"/>
</dbReference>
<dbReference type="Proteomes" id="UP000611640">
    <property type="component" value="Chromosome"/>
</dbReference>
<dbReference type="RefSeq" id="WP_203963952.1">
    <property type="nucleotide sequence ID" value="NZ_AP023355.1"/>
</dbReference>
<dbReference type="AlphaFoldDB" id="A0A7R7I096"/>
<accession>A0A7R7I096</accession>
<evidence type="ECO:0000313" key="2">
    <source>
        <dbReference type="Proteomes" id="UP000611640"/>
    </source>
</evidence>
<protein>
    <submittedName>
        <fullName evidence="1">Uncharacterized protein</fullName>
    </submittedName>
</protein>
<name>A0A7R7I096_9ACTN</name>
<organism evidence="1 2">
    <name type="scientific">Actinocatenispora thailandica</name>
    <dbReference type="NCBI Taxonomy" id="227318"/>
    <lineage>
        <taxon>Bacteria</taxon>
        <taxon>Bacillati</taxon>
        <taxon>Actinomycetota</taxon>
        <taxon>Actinomycetes</taxon>
        <taxon>Micromonosporales</taxon>
        <taxon>Micromonosporaceae</taxon>
        <taxon>Actinocatenispora</taxon>
    </lineage>
</organism>